<keyword evidence="1" id="KW-0472">Membrane</keyword>
<name>A0A1J0EN69_9PSED</name>
<protein>
    <submittedName>
        <fullName evidence="2">Uncharacterized protein</fullName>
    </submittedName>
</protein>
<organism evidence="2 3">
    <name type="scientific">Pseudomonas frederiksbergensis</name>
    <dbReference type="NCBI Taxonomy" id="104087"/>
    <lineage>
        <taxon>Bacteria</taxon>
        <taxon>Pseudomonadati</taxon>
        <taxon>Pseudomonadota</taxon>
        <taxon>Gammaproteobacteria</taxon>
        <taxon>Pseudomonadales</taxon>
        <taxon>Pseudomonadaceae</taxon>
        <taxon>Pseudomonas</taxon>
    </lineage>
</organism>
<evidence type="ECO:0000313" key="2">
    <source>
        <dbReference type="EMBL" id="APC17578.1"/>
    </source>
</evidence>
<evidence type="ECO:0000313" key="3">
    <source>
        <dbReference type="Proteomes" id="UP000182567"/>
    </source>
</evidence>
<accession>A0A1J0EN69</accession>
<reference evidence="3" key="1">
    <citation type="submission" date="2016-10" db="EMBL/GenBank/DDBJ databases">
        <title>Pseudomonas frederiksbergensis ERGS4:02 complete genome.</title>
        <authorList>
            <person name="Kumar R."/>
            <person name="Acharya V."/>
            <person name="Singh D."/>
        </authorList>
    </citation>
    <scope>NUCLEOTIDE SEQUENCE [LARGE SCALE GENOMIC DNA]</scope>
    <source>
        <strain evidence="3">ERGS4:02</strain>
    </source>
</reference>
<evidence type="ECO:0000256" key="1">
    <source>
        <dbReference type="SAM" id="Phobius"/>
    </source>
</evidence>
<keyword evidence="1" id="KW-0812">Transmembrane</keyword>
<gene>
    <name evidence="2" type="ORF">BLL42_18250</name>
</gene>
<dbReference type="AlphaFoldDB" id="A0A1J0EN69"/>
<dbReference type="RefSeq" id="WP_071553391.1">
    <property type="nucleotide sequence ID" value="NZ_CP017886.1"/>
</dbReference>
<feature type="transmembrane region" description="Helical" evidence="1">
    <location>
        <begin position="15"/>
        <end position="36"/>
    </location>
</feature>
<sequence length="86" mass="9514">MQPARSEKESDHYTAQFVLCLLLVLSIAVGMGLYISKLNAWINKEKADSAPHSLECGKGQGVFIIDPSGKRRDCNFVEEAEDAEDQ</sequence>
<dbReference type="OrthoDB" id="7021695at2"/>
<dbReference type="Proteomes" id="UP000182567">
    <property type="component" value="Chromosome"/>
</dbReference>
<dbReference type="GeneID" id="46910217"/>
<dbReference type="EMBL" id="CP017886">
    <property type="protein sequence ID" value="APC17578.1"/>
    <property type="molecule type" value="Genomic_DNA"/>
</dbReference>
<keyword evidence="1" id="KW-1133">Transmembrane helix</keyword>
<proteinExistence type="predicted"/>